<dbReference type="STRING" id="1798525.A3G90_03205"/>
<dbReference type="EMBL" id="MFMM01000001">
    <property type="protein sequence ID" value="OGG85044.1"/>
    <property type="molecule type" value="Genomic_DNA"/>
</dbReference>
<gene>
    <name evidence="1" type="ORF">A3G90_03205</name>
</gene>
<accession>A0A1F6FGQ6</accession>
<comment type="caution">
    <text evidence="1">The sequence shown here is derived from an EMBL/GenBank/DDBJ whole genome shotgun (WGS) entry which is preliminary data.</text>
</comment>
<sequence length="260" mass="28816">MDSITSNQRRQYNRFTQDGARKALTTVNPDKDGLQRLFGRGDEWQDHLAAGIARLTAKMPDYSLARSILGADFITPEEVAKARPSIVYTHDQITALAESLPSKDMLMWCKDNSYATVPAPTSAMSLLDVREIQPTHFNSKTGGWYTDQKFAREDKTSFGWLAIKKTLVSDSTNKNWDDQNKLLSAFEHVPNAAEMSWFITTYFEVRSIRLFESVYVRTSSLNSGSGYIGVGGFNADGLGVSGFWNGSRGGGLGVSAARKF</sequence>
<organism evidence="1 2">
    <name type="scientific">Candidatus Kaiserbacteria bacterium RIFCSPLOWO2_12_FULL_45_26</name>
    <dbReference type="NCBI Taxonomy" id="1798525"/>
    <lineage>
        <taxon>Bacteria</taxon>
        <taxon>Candidatus Kaiseribacteriota</taxon>
    </lineage>
</organism>
<evidence type="ECO:0000313" key="2">
    <source>
        <dbReference type="Proteomes" id="UP000177325"/>
    </source>
</evidence>
<reference evidence="1 2" key="1">
    <citation type="journal article" date="2016" name="Nat. Commun.">
        <title>Thousands of microbial genomes shed light on interconnected biogeochemical processes in an aquifer system.</title>
        <authorList>
            <person name="Anantharaman K."/>
            <person name="Brown C.T."/>
            <person name="Hug L.A."/>
            <person name="Sharon I."/>
            <person name="Castelle C.J."/>
            <person name="Probst A.J."/>
            <person name="Thomas B.C."/>
            <person name="Singh A."/>
            <person name="Wilkins M.J."/>
            <person name="Karaoz U."/>
            <person name="Brodie E.L."/>
            <person name="Williams K.H."/>
            <person name="Hubbard S.S."/>
            <person name="Banfield J.F."/>
        </authorList>
    </citation>
    <scope>NUCLEOTIDE SEQUENCE [LARGE SCALE GENOMIC DNA]</scope>
</reference>
<dbReference type="AlphaFoldDB" id="A0A1F6FGQ6"/>
<evidence type="ECO:0000313" key="1">
    <source>
        <dbReference type="EMBL" id="OGG85044.1"/>
    </source>
</evidence>
<protein>
    <submittedName>
        <fullName evidence="1">Uncharacterized protein</fullName>
    </submittedName>
</protein>
<name>A0A1F6FGQ6_9BACT</name>
<proteinExistence type="predicted"/>
<dbReference type="Proteomes" id="UP000177325">
    <property type="component" value="Unassembled WGS sequence"/>
</dbReference>